<evidence type="ECO:0000256" key="2">
    <source>
        <dbReference type="SAM" id="MobiDB-lite"/>
    </source>
</evidence>
<sequence length="424" mass="48651">MSIILDRRSNASGKSSNNRQKFLRRIDKQIKDNLPRVINSESITEQSSEGTVKVPVKGLKEPSFSHDQGTGDKRWVRPGNDRFREGDRIPKPPPQGGGGQGAGKGAGDGGPTEDEFVVHISRDEFLKYFFDELELPNMLQKHMEKVEDTRQQRAGFVRYGVPSRINIKRSYHEALARQMAIKGALDKKIKALQKKIDDGLFDGNQLAEALEEVEKLKKHRDNVPFMDDVDIRYQNFEEVKVPISSAVMFCIMDVSASMTEHEKGISKRFFTLLYLFLTKQYKQVDVVFIRHHTEALEVDENDFFNSRESGGTKVLPSLELMESIIDERYDASAWNIYACQASDGDVWSLADARDCRAKLSSGLLDKLQYMAYLEISREGMESDLWKAYNEISDDQLFSMRKIQRVNQIWEVFRGLFRKRNLSLD</sequence>
<reference evidence="3" key="1">
    <citation type="submission" date="2023-07" db="EMBL/GenBank/DDBJ databases">
        <title>Genomic Encyclopedia of Type Strains, Phase IV (KMG-IV): sequencing the most valuable type-strain genomes for metagenomic binning, comparative biology and taxonomic classification.</title>
        <authorList>
            <person name="Goeker M."/>
        </authorList>
    </citation>
    <scope>NUCLEOTIDE SEQUENCE</scope>
    <source>
        <strain evidence="3">DSM 26174</strain>
    </source>
</reference>
<evidence type="ECO:0000313" key="3">
    <source>
        <dbReference type="EMBL" id="MDR6238871.1"/>
    </source>
</evidence>
<gene>
    <name evidence="3" type="ORF">HNQ88_001908</name>
</gene>
<dbReference type="RefSeq" id="WP_309938376.1">
    <property type="nucleotide sequence ID" value="NZ_AP025305.1"/>
</dbReference>
<feature type="compositionally biased region" description="Polar residues" evidence="2">
    <location>
        <begin position="10"/>
        <end position="20"/>
    </location>
</feature>
<comment type="caution">
    <text evidence="3">The sequence shown here is derived from an EMBL/GenBank/DDBJ whole genome shotgun (WGS) entry which is preliminary data.</text>
</comment>
<dbReference type="EMBL" id="JAVDQD010000002">
    <property type="protein sequence ID" value="MDR6238871.1"/>
    <property type="molecule type" value="Genomic_DNA"/>
</dbReference>
<keyword evidence="4" id="KW-1185">Reference proteome</keyword>
<accession>A0AAE4BRP2</accession>
<dbReference type="HAMAP" id="MF_01232">
    <property type="entry name" value="UPF0229"/>
    <property type="match status" value="1"/>
</dbReference>
<feature type="region of interest" description="Disordered" evidence="2">
    <location>
        <begin position="37"/>
        <end position="114"/>
    </location>
</feature>
<dbReference type="AlphaFoldDB" id="A0AAE4BRP2"/>
<dbReference type="PANTHER" id="PTHR30510:SF2">
    <property type="entry name" value="UPF0229 PROTEIN YEAH"/>
    <property type="match status" value="1"/>
</dbReference>
<comment type="similarity">
    <text evidence="1">Belongs to the UPF0229 family.</text>
</comment>
<feature type="compositionally biased region" description="Basic and acidic residues" evidence="2">
    <location>
        <begin position="58"/>
        <end position="90"/>
    </location>
</feature>
<feature type="compositionally biased region" description="Polar residues" evidence="2">
    <location>
        <begin position="39"/>
        <end position="50"/>
    </location>
</feature>
<dbReference type="InterPro" id="IPR006698">
    <property type="entry name" value="UPF0229"/>
</dbReference>
<dbReference type="NCBIfam" id="NF003707">
    <property type="entry name" value="PRK05325.1-2"/>
    <property type="match status" value="1"/>
</dbReference>
<organism evidence="3 4">
    <name type="scientific">Aureibacter tunicatorum</name>
    <dbReference type="NCBI Taxonomy" id="866807"/>
    <lineage>
        <taxon>Bacteria</taxon>
        <taxon>Pseudomonadati</taxon>
        <taxon>Bacteroidota</taxon>
        <taxon>Cytophagia</taxon>
        <taxon>Cytophagales</taxon>
        <taxon>Persicobacteraceae</taxon>
        <taxon>Aureibacter</taxon>
    </lineage>
</organism>
<dbReference type="Proteomes" id="UP001185092">
    <property type="component" value="Unassembled WGS sequence"/>
</dbReference>
<proteinExistence type="inferred from homology"/>
<dbReference type="PANTHER" id="PTHR30510">
    <property type="entry name" value="UPF0229 PROTEIN YEAH"/>
    <property type="match status" value="1"/>
</dbReference>
<protein>
    <recommendedName>
        <fullName evidence="1">UPF0229 protein HNQ88_001908</fullName>
    </recommendedName>
</protein>
<dbReference type="Pfam" id="PF04285">
    <property type="entry name" value="DUF444"/>
    <property type="match status" value="1"/>
</dbReference>
<name>A0AAE4BRP2_9BACT</name>
<evidence type="ECO:0000313" key="4">
    <source>
        <dbReference type="Proteomes" id="UP001185092"/>
    </source>
</evidence>
<feature type="region of interest" description="Disordered" evidence="2">
    <location>
        <begin position="1"/>
        <end position="21"/>
    </location>
</feature>
<evidence type="ECO:0000256" key="1">
    <source>
        <dbReference type="HAMAP-Rule" id="MF_01232"/>
    </source>
</evidence>
<feature type="compositionally biased region" description="Gly residues" evidence="2">
    <location>
        <begin position="96"/>
        <end position="110"/>
    </location>
</feature>